<keyword evidence="2" id="KW-1185">Reference proteome</keyword>
<comment type="caution">
    <text evidence="1">The sequence shown here is derived from an EMBL/GenBank/DDBJ whole genome shotgun (WGS) entry which is preliminary data.</text>
</comment>
<name>A0A4R1G0Y5_9NOCA</name>
<organism evidence="1 2">
    <name type="scientific">Nocardia alba</name>
    <dbReference type="NCBI Taxonomy" id="225051"/>
    <lineage>
        <taxon>Bacteria</taxon>
        <taxon>Bacillati</taxon>
        <taxon>Actinomycetota</taxon>
        <taxon>Actinomycetes</taxon>
        <taxon>Mycobacteriales</taxon>
        <taxon>Nocardiaceae</taxon>
        <taxon>Nocardia</taxon>
    </lineage>
</organism>
<evidence type="ECO:0000313" key="2">
    <source>
        <dbReference type="Proteomes" id="UP000294856"/>
    </source>
</evidence>
<accession>A0A4R1G0Y5</accession>
<gene>
    <name evidence="1" type="ORF">DFR71_0818</name>
</gene>
<dbReference type="EMBL" id="SMFR01000001">
    <property type="protein sequence ID" value="TCJ99834.1"/>
    <property type="molecule type" value="Genomic_DNA"/>
</dbReference>
<dbReference type="AlphaFoldDB" id="A0A4R1G0Y5"/>
<protein>
    <submittedName>
        <fullName evidence="1">Uncharacterized protein</fullName>
    </submittedName>
</protein>
<dbReference type="Proteomes" id="UP000294856">
    <property type="component" value="Unassembled WGS sequence"/>
</dbReference>
<sequence>MLSGRETSKPSAVRVAVVGVTVLIGLLGSAGTAAALPGSGSASGSAALATGSVAAAGTIDPAVASYYSWQTAQFISNTLHLLLSVPMRNS</sequence>
<reference evidence="1 2" key="1">
    <citation type="submission" date="2019-03" db="EMBL/GenBank/DDBJ databases">
        <title>Genomic Encyclopedia of Type Strains, Phase IV (KMG-IV): sequencing the most valuable type-strain genomes for metagenomic binning, comparative biology and taxonomic classification.</title>
        <authorList>
            <person name="Goeker M."/>
        </authorList>
    </citation>
    <scope>NUCLEOTIDE SEQUENCE [LARGE SCALE GENOMIC DNA]</scope>
    <source>
        <strain evidence="1 2">DSM 44684</strain>
    </source>
</reference>
<evidence type="ECO:0000313" key="1">
    <source>
        <dbReference type="EMBL" id="TCJ99834.1"/>
    </source>
</evidence>
<proteinExistence type="predicted"/>